<proteinExistence type="inferred from homology"/>
<comment type="pathway">
    <text evidence="3 17 18">Cell wall biogenesis; peptidoglycan biosynthesis.</text>
</comment>
<dbReference type="Pfam" id="PF02875">
    <property type="entry name" value="Mur_ligase_C"/>
    <property type="match status" value="1"/>
</dbReference>
<dbReference type="InterPro" id="IPR036615">
    <property type="entry name" value="Mur_ligase_C_dom_sf"/>
</dbReference>
<organism evidence="21 22">
    <name type="scientific">Weissella coleopterorum</name>
    <dbReference type="NCBI Taxonomy" id="2714949"/>
    <lineage>
        <taxon>Bacteria</taxon>
        <taxon>Bacillati</taxon>
        <taxon>Bacillota</taxon>
        <taxon>Bacilli</taxon>
        <taxon>Lactobacillales</taxon>
        <taxon>Lactobacillaceae</taxon>
        <taxon>Weissella</taxon>
    </lineage>
</organism>
<dbReference type="GO" id="GO:0005737">
    <property type="term" value="C:cytoplasm"/>
    <property type="evidence" value="ECO:0007669"/>
    <property type="project" value="UniProtKB-SubCell"/>
</dbReference>
<evidence type="ECO:0000256" key="11">
    <source>
        <dbReference type="ARBA" id="ARBA00022960"/>
    </source>
</evidence>
<dbReference type="EMBL" id="CP049888">
    <property type="protein sequence ID" value="QIL50538.1"/>
    <property type="molecule type" value="Genomic_DNA"/>
</dbReference>
<evidence type="ECO:0000259" key="20">
    <source>
        <dbReference type="Pfam" id="PF08245"/>
    </source>
</evidence>
<keyword evidence="17 18" id="KW-0131">Cell cycle</keyword>
<name>A0A6G8AZP7_9LACO</name>
<dbReference type="UniPathway" id="UPA00219"/>
<dbReference type="Pfam" id="PF08245">
    <property type="entry name" value="Mur_ligase_M"/>
    <property type="match status" value="1"/>
</dbReference>
<feature type="domain" description="Mur ligase C-terminal" evidence="19">
    <location>
        <begin position="307"/>
        <end position="419"/>
    </location>
</feature>
<dbReference type="Gene3D" id="3.40.1190.10">
    <property type="entry name" value="Mur-like, catalytic domain"/>
    <property type="match status" value="1"/>
</dbReference>
<evidence type="ECO:0000313" key="21">
    <source>
        <dbReference type="EMBL" id="QIL50538.1"/>
    </source>
</evidence>
<dbReference type="SUPFAM" id="SSF51984">
    <property type="entry name" value="MurCD N-terminal domain"/>
    <property type="match status" value="1"/>
</dbReference>
<dbReference type="GO" id="GO:0005524">
    <property type="term" value="F:ATP binding"/>
    <property type="evidence" value="ECO:0007669"/>
    <property type="project" value="UniProtKB-UniRule"/>
</dbReference>
<dbReference type="PANTHER" id="PTHR43692">
    <property type="entry name" value="UDP-N-ACETYLMURAMOYLALANINE--D-GLUTAMATE LIGASE"/>
    <property type="match status" value="1"/>
</dbReference>
<evidence type="ECO:0000256" key="16">
    <source>
        <dbReference type="ARBA" id="ARBA00047632"/>
    </source>
</evidence>
<gene>
    <name evidence="17" type="primary">murD</name>
    <name evidence="21" type="ORF">G7084_03935</name>
</gene>
<dbReference type="GO" id="GO:0051301">
    <property type="term" value="P:cell division"/>
    <property type="evidence" value="ECO:0007669"/>
    <property type="project" value="UniProtKB-KW"/>
</dbReference>
<keyword evidence="17 18" id="KW-0132">Cell division</keyword>
<evidence type="ECO:0000256" key="15">
    <source>
        <dbReference type="ARBA" id="ARBA00032324"/>
    </source>
</evidence>
<dbReference type="InterPro" id="IPR005762">
    <property type="entry name" value="MurD"/>
</dbReference>
<evidence type="ECO:0000256" key="5">
    <source>
        <dbReference type="ARBA" id="ARBA00012212"/>
    </source>
</evidence>
<keyword evidence="12 17" id="KW-0573">Peptidoglycan synthesis</keyword>
<evidence type="ECO:0000256" key="2">
    <source>
        <dbReference type="ARBA" id="ARBA00004496"/>
    </source>
</evidence>
<dbReference type="GO" id="GO:0071555">
    <property type="term" value="P:cell wall organization"/>
    <property type="evidence" value="ECO:0007669"/>
    <property type="project" value="UniProtKB-KW"/>
</dbReference>
<dbReference type="GO" id="GO:0008764">
    <property type="term" value="F:UDP-N-acetylmuramoylalanine-D-glutamate ligase activity"/>
    <property type="evidence" value="ECO:0007669"/>
    <property type="project" value="UniProtKB-UniRule"/>
</dbReference>
<dbReference type="KEGG" id="wco:G7084_03935"/>
<dbReference type="HAMAP" id="MF_00639">
    <property type="entry name" value="MurD"/>
    <property type="match status" value="1"/>
</dbReference>
<evidence type="ECO:0000256" key="10">
    <source>
        <dbReference type="ARBA" id="ARBA00022840"/>
    </source>
</evidence>
<evidence type="ECO:0000256" key="13">
    <source>
        <dbReference type="ARBA" id="ARBA00023316"/>
    </source>
</evidence>
<evidence type="ECO:0000256" key="4">
    <source>
        <dbReference type="ARBA" id="ARBA00010416"/>
    </source>
</evidence>
<evidence type="ECO:0000256" key="6">
    <source>
        <dbReference type="ARBA" id="ARBA00015655"/>
    </source>
</evidence>
<evidence type="ECO:0000256" key="1">
    <source>
        <dbReference type="ARBA" id="ARBA00002734"/>
    </source>
</evidence>
<feature type="domain" description="Mur ligase central" evidence="20">
    <location>
        <begin position="108"/>
        <end position="284"/>
    </location>
</feature>
<evidence type="ECO:0000256" key="14">
    <source>
        <dbReference type="ARBA" id="ARBA00030398"/>
    </source>
</evidence>
<comment type="similarity">
    <text evidence="4 17">Belongs to the MurCDEF family.</text>
</comment>
<reference evidence="21 22" key="1">
    <citation type="submission" date="2020-03" db="EMBL/GenBank/DDBJ databases">
        <title>Weissella sp. nov., isolated from Cybister lewisianus.</title>
        <authorList>
            <person name="Hyun D.-W."/>
            <person name="Bae J.-W."/>
        </authorList>
    </citation>
    <scope>NUCLEOTIDE SEQUENCE [LARGE SCALE GENOMIC DNA]</scope>
    <source>
        <strain evidence="21 22">HDW19</strain>
    </source>
</reference>
<dbReference type="NCBIfam" id="TIGR01087">
    <property type="entry name" value="murD"/>
    <property type="match status" value="1"/>
</dbReference>
<keyword evidence="8 17" id="KW-0436">Ligase</keyword>
<dbReference type="InterPro" id="IPR036565">
    <property type="entry name" value="Mur-like_cat_sf"/>
</dbReference>
<dbReference type="GO" id="GO:0008360">
    <property type="term" value="P:regulation of cell shape"/>
    <property type="evidence" value="ECO:0007669"/>
    <property type="project" value="UniProtKB-KW"/>
</dbReference>
<evidence type="ECO:0000256" key="17">
    <source>
        <dbReference type="HAMAP-Rule" id="MF_00639"/>
    </source>
</evidence>
<dbReference type="Gene3D" id="3.90.190.20">
    <property type="entry name" value="Mur ligase, C-terminal domain"/>
    <property type="match status" value="1"/>
</dbReference>
<keyword evidence="7 17" id="KW-0963">Cytoplasm</keyword>
<keyword evidence="13 17" id="KW-0961">Cell wall biogenesis/degradation</keyword>
<dbReference type="GO" id="GO:0009252">
    <property type="term" value="P:peptidoglycan biosynthetic process"/>
    <property type="evidence" value="ECO:0007669"/>
    <property type="project" value="UniProtKB-UniRule"/>
</dbReference>
<comment type="subcellular location">
    <subcellularLocation>
        <location evidence="2 17 18">Cytoplasm</location>
    </subcellularLocation>
</comment>
<dbReference type="Pfam" id="PF21799">
    <property type="entry name" value="MurD-like_N"/>
    <property type="match status" value="1"/>
</dbReference>
<dbReference type="Proteomes" id="UP000500741">
    <property type="component" value="Chromosome"/>
</dbReference>
<dbReference type="PANTHER" id="PTHR43692:SF1">
    <property type="entry name" value="UDP-N-ACETYLMURAMOYLALANINE--D-GLUTAMATE LIGASE"/>
    <property type="match status" value="1"/>
</dbReference>
<comment type="function">
    <text evidence="1 17 18">Cell wall formation. Catalyzes the addition of glutamate to the nucleotide precursor UDP-N-acetylmuramoyl-L-alanine (UMA).</text>
</comment>
<keyword evidence="11 17" id="KW-0133">Cell shape</keyword>
<evidence type="ECO:0000256" key="12">
    <source>
        <dbReference type="ARBA" id="ARBA00022984"/>
    </source>
</evidence>
<evidence type="ECO:0000259" key="19">
    <source>
        <dbReference type="Pfam" id="PF02875"/>
    </source>
</evidence>
<dbReference type="AlphaFoldDB" id="A0A6G8AZP7"/>
<evidence type="ECO:0000256" key="7">
    <source>
        <dbReference type="ARBA" id="ARBA00022490"/>
    </source>
</evidence>
<dbReference type="EC" id="6.3.2.9" evidence="5 17"/>
<dbReference type="InterPro" id="IPR004101">
    <property type="entry name" value="Mur_ligase_C"/>
</dbReference>
<sequence>MTKQVLIIGFARSGAAAAKLLRREGAEVLVSDPNLDLKDQRVQQLQAQGVKFTTQQNLELLGEIDLIVKNPGIPHSVPILKAANERGIKIEVEVAEAQKYIQGNWIAVTGSNGKTTTTEMIAAVMRAMPKATGHVLIAGNIGIPVSEVTPDSNKEDVIVTELSSFQLTDTPMVKPHFAVITNIFSSHLDWHKKRANYVAAKQNITRNQTSDDFLIINWDNPEWQAIAKTTNAQVIPFSRNNLSQDGAYLKDGWLYFKTEKVMQADQIGVPGEHNIENALAAIAIGRLNHIPVDVITKTLQTFSGVKHRLQLIGEFQDRTIYNDSKATDIEATQKALSGFKQPVVLLAGGLDRGDDLSRLRSDLKSHVKAMVTFGQTGPQLAKIARELAIPVVETVSVKSSFEPAFNFSEENDVILFSPAAASWDQFDNFEIRGDVFIASMQKFIQQKEQM</sequence>
<evidence type="ECO:0000256" key="18">
    <source>
        <dbReference type="RuleBase" id="RU003664"/>
    </source>
</evidence>
<accession>A0A6G8AZP7</accession>
<evidence type="ECO:0000256" key="9">
    <source>
        <dbReference type="ARBA" id="ARBA00022741"/>
    </source>
</evidence>
<evidence type="ECO:0000256" key="3">
    <source>
        <dbReference type="ARBA" id="ARBA00004752"/>
    </source>
</evidence>
<keyword evidence="10 17" id="KW-0067">ATP-binding</keyword>
<feature type="binding site" evidence="17">
    <location>
        <begin position="110"/>
        <end position="116"/>
    </location>
    <ligand>
        <name>ATP</name>
        <dbReference type="ChEBI" id="CHEBI:30616"/>
    </ligand>
</feature>
<keyword evidence="22" id="KW-1185">Reference proteome</keyword>
<dbReference type="SUPFAM" id="SSF53244">
    <property type="entry name" value="MurD-like peptide ligases, peptide-binding domain"/>
    <property type="match status" value="1"/>
</dbReference>
<comment type="catalytic activity">
    <reaction evidence="16 17 18">
        <text>UDP-N-acetyl-alpha-D-muramoyl-L-alanine + D-glutamate + ATP = UDP-N-acetyl-alpha-D-muramoyl-L-alanyl-D-glutamate + ADP + phosphate + H(+)</text>
        <dbReference type="Rhea" id="RHEA:16429"/>
        <dbReference type="ChEBI" id="CHEBI:15378"/>
        <dbReference type="ChEBI" id="CHEBI:29986"/>
        <dbReference type="ChEBI" id="CHEBI:30616"/>
        <dbReference type="ChEBI" id="CHEBI:43474"/>
        <dbReference type="ChEBI" id="CHEBI:83898"/>
        <dbReference type="ChEBI" id="CHEBI:83900"/>
        <dbReference type="ChEBI" id="CHEBI:456216"/>
        <dbReference type="EC" id="6.3.2.9"/>
    </reaction>
</comment>
<keyword evidence="9 17" id="KW-0547">Nucleotide-binding</keyword>
<evidence type="ECO:0000256" key="8">
    <source>
        <dbReference type="ARBA" id="ARBA00022598"/>
    </source>
</evidence>
<protein>
    <recommendedName>
        <fullName evidence="6 17">UDP-N-acetylmuramoylalanine--D-glutamate ligase</fullName>
        <ecNumber evidence="5 17">6.3.2.9</ecNumber>
    </recommendedName>
    <alternativeName>
        <fullName evidence="15 17">D-glutamic acid-adding enzyme</fullName>
    </alternativeName>
    <alternativeName>
        <fullName evidence="14 17">UDP-N-acetylmuramoyl-L-alanyl-D-glutamate synthetase</fullName>
    </alternativeName>
</protein>
<dbReference type="Gene3D" id="3.40.50.720">
    <property type="entry name" value="NAD(P)-binding Rossmann-like Domain"/>
    <property type="match status" value="1"/>
</dbReference>
<dbReference type="SUPFAM" id="SSF53623">
    <property type="entry name" value="MurD-like peptide ligases, catalytic domain"/>
    <property type="match status" value="1"/>
</dbReference>
<dbReference type="RefSeq" id="WP_166010243.1">
    <property type="nucleotide sequence ID" value="NZ_CP049888.1"/>
</dbReference>
<dbReference type="InterPro" id="IPR013221">
    <property type="entry name" value="Mur_ligase_cen"/>
</dbReference>
<evidence type="ECO:0000313" key="22">
    <source>
        <dbReference type="Proteomes" id="UP000500741"/>
    </source>
</evidence>